<accession>A0ABN3VDP6</accession>
<keyword evidence="11" id="KW-1185">Reference proteome</keyword>
<feature type="transmembrane region" description="Helical" evidence="8">
    <location>
        <begin position="83"/>
        <end position="103"/>
    </location>
</feature>
<feature type="transmembrane region" description="Helical" evidence="8">
    <location>
        <begin position="328"/>
        <end position="349"/>
    </location>
</feature>
<evidence type="ECO:0000256" key="2">
    <source>
        <dbReference type="ARBA" id="ARBA00022475"/>
    </source>
</evidence>
<protein>
    <submittedName>
        <fullName evidence="10">Glycosyltransferase family 39 protein</fullName>
    </submittedName>
</protein>
<feature type="transmembrane region" description="Helical" evidence="8">
    <location>
        <begin position="204"/>
        <end position="224"/>
    </location>
</feature>
<evidence type="ECO:0000256" key="4">
    <source>
        <dbReference type="ARBA" id="ARBA00022679"/>
    </source>
</evidence>
<gene>
    <name evidence="10" type="ORF">GCM10010470_28970</name>
</gene>
<keyword evidence="4" id="KW-0808">Transferase</keyword>
<keyword evidence="2" id="KW-1003">Cell membrane</keyword>
<dbReference type="RefSeq" id="WP_344680174.1">
    <property type="nucleotide sequence ID" value="NZ_BAAAUX010000014.1"/>
</dbReference>
<reference evidence="10 11" key="1">
    <citation type="journal article" date="2019" name="Int. J. Syst. Evol. Microbiol.">
        <title>The Global Catalogue of Microorganisms (GCM) 10K type strain sequencing project: providing services to taxonomists for standard genome sequencing and annotation.</title>
        <authorList>
            <consortium name="The Broad Institute Genomics Platform"/>
            <consortium name="The Broad Institute Genome Sequencing Center for Infectious Disease"/>
            <person name="Wu L."/>
            <person name="Ma J."/>
        </authorList>
    </citation>
    <scope>NUCLEOTIDE SEQUENCE [LARGE SCALE GENOMIC DNA]</scope>
    <source>
        <strain evidence="10 11">JCM 9383</strain>
    </source>
</reference>
<dbReference type="InterPro" id="IPR050297">
    <property type="entry name" value="LipidA_mod_glycosyltrf_83"/>
</dbReference>
<comment type="caution">
    <text evidence="10">The sequence shown here is derived from an EMBL/GenBank/DDBJ whole genome shotgun (WGS) entry which is preliminary data.</text>
</comment>
<evidence type="ECO:0000256" key="1">
    <source>
        <dbReference type="ARBA" id="ARBA00004651"/>
    </source>
</evidence>
<evidence type="ECO:0000256" key="5">
    <source>
        <dbReference type="ARBA" id="ARBA00022692"/>
    </source>
</evidence>
<dbReference type="InterPro" id="IPR038731">
    <property type="entry name" value="RgtA/B/C-like"/>
</dbReference>
<keyword evidence="7 8" id="KW-0472">Membrane</keyword>
<evidence type="ECO:0000313" key="10">
    <source>
        <dbReference type="EMBL" id="GAA2792394.1"/>
    </source>
</evidence>
<proteinExistence type="predicted"/>
<comment type="subcellular location">
    <subcellularLocation>
        <location evidence="1">Cell membrane</location>
        <topology evidence="1">Multi-pass membrane protein</topology>
    </subcellularLocation>
</comment>
<evidence type="ECO:0000256" key="6">
    <source>
        <dbReference type="ARBA" id="ARBA00022989"/>
    </source>
</evidence>
<keyword evidence="3" id="KW-0328">Glycosyltransferase</keyword>
<feature type="transmembrane region" description="Helical" evidence="8">
    <location>
        <begin position="244"/>
        <end position="267"/>
    </location>
</feature>
<keyword evidence="5 8" id="KW-0812">Transmembrane</keyword>
<name>A0ABN3VDP6_9PSEU</name>
<feature type="transmembrane region" description="Helical" evidence="8">
    <location>
        <begin position="20"/>
        <end position="44"/>
    </location>
</feature>
<feature type="transmembrane region" description="Helical" evidence="8">
    <location>
        <begin position="162"/>
        <end position="192"/>
    </location>
</feature>
<sequence>MQTITDTGPRTGDVPALARVPVWTIAGAVGVVLLATSAFGGYWFDELYFVAAGRHLAWGYADQPWLVPWLAAGLDALMPDSPFLLRVPAVLSAVGGVVLTARIARELGGERRAQVLAAGAYAVSPWLVASAHWLATYTLDPFWWLLIGWLVVRWTRVRDDRLLLWAGIATALALQTKFLVPLLWIALAAGILISGPRALLTRPLLWAGAGIAVLVTLPTLGWQVANGWPYLEFTKVVGSEAKRLDIITGLPVQAGLVGIVFIGYALWRLLRSEQLRPYRYLAWTFIGVTVLCVLLDGRAYYTSGLYGVLFAVASVELGRRNLVRWWQFVAWPGYVLSAAGTAGLLAVLVSSGAITARSTIEPVAAAYRSLSPQQRAETAIVAEIYPTAATLDHYADELGLPRAYSPHRGYWFFGPPPETATDLLYITAGEVDRMRPHFARSRPLDEPSGLWLMEDRTEPWPVIWPRVRAGLSVN</sequence>
<organism evidence="10 11">
    <name type="scientific">Saccharopolyspora taberi</name>
    <dbReference type="NCBI Taxonomy" id="60895"/>
    <lineage>
        <taxon>Bacteria</taxon>
        <taxon>Bacillati</taxon>
        <taxon>Actinomycetota</taxon>
        <taxon>Actinomycetes</taxon>
        <taxon>Pseudonocardiales</taxon>
        <taxon>Pseudonocardiaceae</taxon>
        <taxon>Saccharopolyspora</taxon>
    </lineage>
</organism>
<evidence type="ECO:0000256" key="7">
    <source>
        <dbReference type="ARBA" id="ARBA00023136"/>
    </source>
</evidence>
<evidence type="ECO:0000313" key="11">
    <source>
        <dbReference type="Proteomes" id="UP001500979"/>
    </source>
</evidence>
<keyword evidence="6 8" id="KW-1133">Transmembrane helix</keyword>
<evidence type="ECO:0000259" key="9">
    <source>
        <dbReference type="Pfam" id="PF13231"/>
    </source>
</evidence>
<evidence type="ECO:0000256" key="3">
    <source>
        <dbReference type="ARBA" id="ARBA00022676"/>
    </source>
</evidence>
<dbReference type="PANTHER" id="PTHR33908">
    <property type="entry name" value="MANNOSYLTRANSFERASE YKCB-RELATED"/>
    <property type="match status" value="1"/>
</dbReference>
<dbReference type="Proteomes" id="UP001500979">
    <property type="component" value="Unassembled WGS sequence"/>
</dbReference>
<feature type="transmembrane region" description="Helical" evidence="8">
    <location>
        <begin position="279"/>
        <end position="301"/>
    </location>
</feature>
<feature type="domain" description="Glycosyltransferase RgtA/B/C/D-like" evidence="9">
    <location>
        <begin position="62"/>
        <end position="222"/>
    </location>
</feature>
<dbReference type="Pfam" id="PF13231">
    <property type="entry name" value="PMT_2"/>
    <property type="match status" value="1"/>
</dbReference>
<dbReference type="EMBL" id="BAAAUX010000014">
    <property type="protein sequence ID" value="GAA2792394.1"/>
    <property type="molecule type" value="Genomic_DNA"/>
</dbReference>
<dbReference type="PANTHER" id="PTHR33908:SF11">
    <property type="entry name" value="MEMBRANE PROTEIN"/>
    <property type="match status" value="1"/>
</dbReference>
<evidence type="ECO:0000256" key="8">
    <source>
        <dbReference type="SAM" id="Phobius"/>
    </source>
</evidence>